<dbReference type="SMART" id="SM00091">
    <property type="entry name" value="PAS"/>
    <property type="match status" value="1"/>
</dbReference>
<evidence type="ECO:0000256" key="10">
    <source>
        <dbReference type="ARBA" id="ARBA00022840"/>
    </source>
</evidence>
<dbReference type="SMART" id="SM00304">
    <property type="entry name" value="HAMP"/>
    <property type="match status" value="1"/>
</dbReference>
<dbReference type="InterPro" id="IPR035965">
    <property type="entry name" value="PAS-like_dom_sf"/>
</dbReference>
<dbReference type="PANTHER" id="PTHR43047">
    <property type="entry name" value="TWO-COMPONENT HISTIDINE PROTEIN KINASE"/>
    <property type="match status" value="1"/>
</dbReference>
<evidence type="ECO:0000256" key="9">
    <source>
        <dbReference type="ARBA" id="ARBA00022777"/>
    </source>
</evidence>
<keyword evidence="5" id="KW-0808">Transferase</keyword>
<keyword evidence="11" id="KW-1133">Transmembrane helix</keyword>
<evidence type="ECO:0000256" key="12">
    <source>
        <dbReference type="ARBA" id="ARBA00023012"/>
    </source>
</evidence>
<dbReference type="CDD" id="cd00130">
    <property type="entry name" value="PAS"/>
    <property type="match status" value="1"/>
</dbReference>
<dbReference type="CDD" id="cd06225">
    <property type="entry name" value="HAMP"/>
    <property type="match status" value="1"/>
</dbReference>
<evidence type="ECO:0000256" key="4">
    <source>
        <dbReference type="ARBA" id="ARBA00022553"/>
    </source>
</evidence>
<dbReference type="InterPro" id="IPR036097">
    <property type="entry name" value="HisK_dim/P_sf"/>
</dbReference>
<dbReference type="RefSeq" id="WP_058936839.1">
    <property type="nucleotide sequence ID" value="NZ_CP013729.1"/>
</dbReference>
<dbReference type="InterPro" id="IPR000700">
    <property type="entry name" value="PAS-assoc_C"/>
</dbReference>
<comment type="catalytic activity">
    <reaction evidence="1">
        <text>ATP + protein L-histidine = ADP + protein N-phospho-L-histidine.</text>
        <dbReference type="EC" id="2.7.13.3"/>
    </reaction>
</comment>
<keyword evidence="8" id="KW-0547">Nucleotide-binding</keyword>
<dbReference type="SUPFAM" id="SSF55874">
    <property type="entry name" value="ATPase domain of HSP90 chaperone/DNA topoisomerase II/histidine kinase"/>
    <property type="match status" value="1"/>
</dbReference>
<dbReference type="EC" id="2.7.13.3" evidence="3"/>
<proteinExistence type="predicted"/>
<dbReference type="Pfam" id="PF02518">
    <property type="entry name" value="HATPase_c"/>
    <property type="match status" value="1"/>
</dbReference>
<evidence type="ECO:0000256" key="13">
    <source>
        <dbReference type="ARBA" id="ARBA00023026"/>
    </source>
</evidence>
<dbReference type="Pfam" id="PF00989">
    <property type="entry name" value="PAS"/>
    <property type="match status" value="1"/>
</dbReference>
<dbReference type="SUPFAM" id="SSF47384">
    <property type="entry name" value="Homodimeric domain of signal transducing histidine kinase"/>
    <property type="match status" value="1"/>
</dbReference>
<organism evidence="17 18">
    <name type="scientific">Roseateles depolymerans</name>
    <dbReference type="NCBI Taxonomy" id="76731"/>
    <lineage>
        <taxon>Bacteria</taxon>
        <taxon>Pseudomonadati</taxon>
        <taxon>Pseudomonadota</taxon>
        <taxon>Betaproteobacteria</taxon>
        <taxon>Burkholderiales</taxon>
        <taxon>Sphaerotilaceae</taxon>
        <taxon>Roseateles</taxon>
    </lineage>
</organism>
<keyword evidence="12" id="KW-0902">Two-component regulatory system</keyword>
<dbReference type="GO" id="GO:0006355">
    <property type="term" value="P:regulation of DNA-templated transcription"/>
    <property type="evidence" value="ECO:0007669"/>
    <property type="project" value="InterPro"/>
</dbReference>
<keyword evidence="4" id="KW-0597">Phosphoprotein</keyword>
<dbReference type="PROSITE" id="PS50113">
    <property type="entry name" value="PAC"/>
    <property type="match status" value="1"/>
</dbReference>
<dbReference type="FunFam" id="3.30.565.10:FF:000010">
    <property type="entry name" value="Sensor histidine kinase RcsC"/>
    <property type="match status" value="1"/>
</dbReference>
<comment type="function">
    <text evidence="15">Member of the two-component regulatory system BvgS/BvgA. Phosphorylates BvgA via a four-step phosphorelay in response to environmental signals.</text>
</comment>
<evidence type="ECO:0000256" key="8">
    <source>
        <dbReference type="ARBA" id="ARBA00022741"/>
    </source>
</evidence>
<dbReference type="InterPro" id="IPR000014">
    <property type="entry name" value="PAS"/>
</dbReference>
<dbReference type="Pfam" id="PF00512">
    <property type="entry name" value="HisKA"/>
    <property type="match status" value="1"/>
</dbReference>
<keyword evidence="18" id="KW-1185">Reference proteome</keyword>
<dbReference type="CDD" id="cd16922">
    <property type="entry name" value="HATPase_EvgS-ArcB-TorS-like"/>
    <property type="match status" value="1"/>
</dbReference>
<evidence type="ECO:0000313" key="17">
    <source>
        <dbReference type="EMBL" id="ALV08981.1"/>
    </source>
</evidence>
<dbReference type="InterPro" id="IPR036890">
    <property type="entry name" value="HATPase_C_sf"/>
</dbReference>
<keyword evidence="13" id="KW-0843">Virulence</keyword>
<evidence type="ECO:0000256" key="5">
    <source>
        <dbReference type="ARBA" id="ARBA00022679"/>
    </source>
</evidence>
<name>A0A0U3E6K0_9BURK</name>
<dbReference type="InterPro" id="IPR013767">
    <property type="entry name" value="PAS_fold"/>
</dbReference>
<keyword evidence="10" id="KW-0067">ATP-binding</keyword>
<evidence type="ECO:0000256" key="15">
    <source>
        <dbReference type="ARBA" id="ARBA00058004"/>
    </source>
</evidence>
<dbReference type="GO" id="GO:0005524">
    <property type="term" value="F:ATP binding"/>
    <property type="evidence" value="ECO:0007669"/>
    <property type="project" value="UniProtKB-KW"/>
</dbReference>
<dbReference type="Gene3D" id="6.10.340.10">
    <property type="match status" value="1"/>
</dbReference>
<evidence type="ECO:0000256" key="7">
    <source>
        <dbReference type="ARBA" id="ARBA00022729"/>
    </source>
</evidence>
<dbReference type="SMART" id="SM00387">
    <property type="entry name" value="HATPase_c"/>
    <property type="match status" value="1"/>
</dbReference>
<dbReference type="PROSITE" id="PS50112">
    <property type="entry name" value="PAS"/>
    <property type="match status" value="1"/>
</dbReference>
<dbReference type="Gene3D" id="1.10.287.130">
    <property type="match status" value="1"/>
</dbReference>
<evidence type="ECO:0000256" key="11">
    <source>
        <dbReference type="ARBA" id="ARBA00022989"/>
    </source>
</evidence>
<dbReference type="STRING" id="76731.RD2015_4540"/>
<dbReference type="AlphaFoldDB" id="A0A0U3E6K0"/>
<keyword evidence="7" id="KW-0732">Signal</keyword>
<dbReference type="PATRIC" id="fig|76731.3.peg.4650"/>
<dbReference type="Gene3D" id="3.30.565.10">
    <property type="entry name" value="Histidine kinase-like ATPase, C-terminal domain"/>
    <property type="match status" value="1"/>
</dbReference>
<dbReference type="CDD" id="cd00082">
    <property type="entry name" value="HisKA"/>
    <property type="match status" value="1"/>
</dbReference>
<dbReference type="Gene3D" id="3.30.450.20">
    <property type="entry name" value="PAS domain"/>
    <property type="match status" value="1"/>
</dbReference>
<dbReference type="PROSITE" id="PS50885">
    <property type="entry name" value="HAMP"/>
    <property type="match status" value="1"/>
</dbReference>
<protein>
    <recommendedName>
        <fullName evidence="16">Virulence sensor protein BvgS</fullName>
        <ecNumber evidence="3">2.7.13.3</ecNumber>
    </recommendedName>
</protein>
<dbReference type="OrthoDB" id="9176737at2"/>
<evidence type="ECO:0000313" key="18">
    <source>
        <dbReference type="Proteomes" id="UP000060699"/>
    </source>
</evidence>
<dbReference type="FunFam" id="1.10.287.130:FF:000004">
    <property type="entry name" value="Ethylene receptor 1"/>
    <property type="match status" value="1"/>
</dbReference>
<dbReference type="SMART" id="SM00388">
    <property type="entry name" value="HisKA"/>
    <property type="match status" value="1"/>
</dbReference>
<keyword evidence="9 17" id="KW-0418">Kinase</keyword>
<gene>
    <name evidence="17" type="ORF">RD2015_4540</name>
</gene>
<evidence type="ECO:0000256" key="1">
    <source>
        <dbReference type="ARBA" id="ARBA00000085"/>
    </source>
</evidence>
<keyword evidence="6" id="KW-0812">Transmembrane</keyword>
<keyword evidence="14" id="KW-0472">Membrane</keyword>
<evidence type="ECO:0000256" key="14">
    <source>
        <dbReference type="ARBA" id="ARBA00023136"/>
    </source>
</evidence>
<dbReference type="InterPro" id="IPR003661">
    <property type="entry name" value="HisK_dim/P_dom"/>
</dbReference>
<dbReference type="PANTHER" id="PTHR43047:SF78">
    <property type="entry name" value="SENSORY_REGULATORY PROTEIN RPFC"/>
    <property type="match status" value="1"/>
</dbReference>
<dbReference type="GO" id="GO:0016020">
    <property type="term" value="C:membrane"/>
    <property type="evidence" value="ECO:0007669"/>
    <property type="project" value="UniProtKB-SubCell"/>
</dbReference>
<dbReference type="SUPFAM" id="SSF55785">
    <property type="entry name" value="PYP-like sensor domain (PAS domain)"/>
    <property type="match status" value="1"/>
</dbReference>
<evidence type="ECO:0000256" key="16">
    <source>
        <dbReference type="ARBA" id="ARBA00070152"/>
    </source>
</evidence>
<dbReference type="PROSITE" id="PS50109">
    <property type="entry name" value="HIS_KIN"/>
    <property type="match status" value="1"/>
</dbReference>
<dbReference type="InterPro" id="IPR003594">
    <property type="entry name" value="HATPase_dom"/>
</dbReference>
<dbReference type="InterPro" id="IPR003660">
    <property type="entry name" value="HAMP_dom"/>
</dbReference>
<dbReference type="GO" id="GO:0000155">
    <property type="term" value="F:phosphorelay sensor kinase activity"/>
    <property type="evidence" value="ECO:0007669"/>
    <property type="project" value="InterPro"/>
</dbReference>
<evidence type="ECO:0000256" key="3">
    <source>
        <dbReference type="ARBA" id="ARBA00012438"/>
    </source>
</evidence>
<dbReference type="Pfam" id="PF00672">
    <property type="entry name" value="HAMP"/>
    <property type="match status" value="1"/>
</dbReference>
<evidence type="ECO:0000256" key="2">
    <source>
        <dbReference type="ARBA" id="ARBA00004370"/>
    </source>
</evidence>
<dbReference type="InterPro" id="IPR005467">
    <property type="entry name" value="His_kinase_dom"/>
</dbReference>
<accession>A0A0U3E6K0</accession>
<dbReference type="InterPro" id="IPR004358">
    <property type="entry name" value="Sig_transdc_His_kin-like_C"/>
</dbReference>
<dbReference type="KEGG" id="rdp:RD2015_4540"/>
<sequence>MGRSTLSIQTRLVAALSLSATILVGLIGLYWVNRHERELDAELLERQRRMAQLVARGFAEPVWNLDSAALSELLDAVMADPEVHAITLTAPGLETLRRERTDPPVRPETMEFELSHRSSVDSGPAGALGRATLVYTRAYIDQRVGETRRLVASLLATVLLAIGLTSYVLVRRLVERPVSRLRGLAQRVASGELGAQIAPEHADEIGDLTDQLNAMSAKLQAFAEGVRSSEQRYRSLFENAAEGIFQADGHGRLLRINKALAHMLGLPHPEQAQGLTLRRVVRIEPDEYRRLARALGRHRLLQQVPLLVTTRDGRDLWMELSLHLVQDGGASRVEGLVSDITQRRLAEQELTQHRDHLEELVTERTVELSQAKQRAEAANQAKSRFLATMSHEFRTPLNAILGFAQLLQMDKSLTESQQSKIRLMRESGEHLLVLITDLLDVASIEAGKLTLQLNPLDLRALLEMCSESMRPRAAEKSLAFDVSLDPELPARVRADGQRLRQVLLNLLSNAVKFTDRGRVGLMVDLMARGPSSIVLRFSVTDTGIGMEPQQVQRLFQPFEQVADQSRRAGGTGLGLAISQQLVKLMGGMIDVETLPGHGSRFSFALELPLAS</sequence>
<dbReference type="EMBL" id="CP013729">
    <property type="protein sequence ID" value="ALV08981.1"/>
    <property type="molecule type" value="Genomic_DNA"/>
</dbReference>
<dbReference type="PRINTS" id="PR00344">
    <property type="entry name" value="BCTRLSENSOR"/>
</dbReference>
<dbReference type="Proteomes" id="UP000060699">
    <property type="component" value="Chromosome"/>
</dbReference>
<evidence type="ECO:0000256" key="6">
    <source>
        <dbReference type="ARBA" id="ARBA00022692"/>
    </source>
</evidence>
<dbReference type="SUPFAM" id="SSF158472">
    <property type="entry name" value="HAMP domain-like"/>
    <property type="match status" value="1"/>
</dbReference>
<comment type="subcellular location">
    <subcellularLocation>
        <location evidence="2">Membrane</location>
    </subcellularLocation>
</comment>
<dbReference type="NCBIfam" id="TIGR00229">
    <property type="entry name" value="sensory_box"/>
    <property type="match status" value="1"/>
</dbReference>
<reference evidence="17 18" key="1">
    <citation type="submission" date="2015-12" db="EMBL/GenBank/DDBJ databases">
        <title>Complete genome of Roseateles depolymerans KCTC 42856.</title>
        <authorList>
            <person name="Kim K.M."/>
        </authorList>
    </citation>
    <scope>NUCLEOTIDE SEQUENCE [LARGE SCALE GENOMIC DNA]</scope>
    <source>
        <strain evidence="17 18">KCTC 42856</strain>
    </source>
</reference>